<dbReference type="Pfam" id="PF05694">
    <property type="entry name" value="SBP56"/>
    <property type="match status" value="1"/>
</dbReference>
<evidence type="ECO:0008006" key="5">
    <source>
        <dbReference type="Google" id="ProtNLM"/>
    </source>
</evidence>
<dbReference type="PANTHER" id="PTHR23300:SF0">
    <property type="entry name" value="METHANETHIOL OXIDASE"/>
    <property type="match status" value="1"/>
</dbReference>
<evidence type="ECO:0000313" key="4">
    <source>
        <dbReference type="Proteomes" id="UP001159427"/>
    </source>
</evidence>
<evidence type="ECO:0000256" key="1">
    <source>
        <dbReference type="ARBA" id="ARBA00005606"/>
    </source>
</evidence>
<dbReference type="InterPro" id="IPR008826">
    <property type="entry name" value="Se-bd"/>
</dbReference>
<protein>
    <recommendedName>
        <fullName evidence="5">Selenium-binding protein 1</fullName>
    </recommendedName>
</protein>
<name>A0ABN8QDT1_9CNID</name>
<evidence type="ECO:0000256" key="2">
    <source>
        <dbReference type="ARBA" id="ARBA00023266"/>
    </source>
</evidence>
<keyword evidence="2" id="KW-0711">Selenium</keyword>
<gene>
    <name evidence="3" type="ORF">PEVE_00003700</name>
</gene>
<dbReference type="PANTHER" id="PTHR23300">
    <property type="entry name" value="METHANETHIOL OXIDASE"/>
    <property type="match status" value="1"/>
</dbReference>
<dbReference type="Proteomes" id="UP001159427">
    <property type="component" value="Unassembled WGS sequence"/>
</dbReference>
<sequence length="96" mass="10667">VKGKRVEGGPQMLQLSLDGKRLYFTTSLYSVWDNQFYPSLPKYGSSMLLQVDADTVNGGLKLNPDFCVDFGEEPDGPTFAHEVRYPGGDCSSDIWL</sequence>
<comment type="similarity">
    <text evidence="1">Belongs to the selenium-binding protein family.</text>
</comment>
<evidence type="ECO:0000313" key="3">
    <source>
        <dbReference type="EMBL" id="CAH3160728.1"/>
    </source>
</evidence>
<keyword evidence="4" id="KW-1185">Reference proteome</keyword>
<reference evidence="3 4" key="1">
    <citation type="submission" date="2022-05" db="EMBL/GenBank/DDBJ databases">
        <authorList>
            <consortium name="Genoscope - CEA"/>
            <person name="William W."/>
        </authorList>
    </citation>
    <scope>NUCLEOTIDE SEQUENCE [LARGE SCALE GENOMIC DNA]</scope>
</reference>
<organism evidence="3 4">
    <name type="scientific">Porites evermanni</name>
    <dbReference type="NCBI Taxonomy" id="104178"/>
    <lineage>
        <taxon>Eukaryota</taxon>
        <taxon>Metazoa</taxon>
        <taxon>Cnidaria</taxon>
        <taxon>Anthozoa</taxon>
        <taxon>Hexacorallia</taxon>
        <taxon>Scleractinia</taxon>
        <taxon>Fungiina</taxon>
        <taxon>Poritidae</taxon>
        <taxon>Porites</taxon>
    </lineage>
</organism>
<accession>A0ABN8QDT1</accession>
<feature type="non-terminal residue" evidence="3">
    <location>
        <position position="1"/>
    </location>
</feature>
<proteinExistence type="inferred from homology"/>
<comment type="caution">
    <text evidence="3">The sequence shown here is derived from an EMBL/GenBank/DDBJ whole genome shotgun (WGS) entry which is preliminary data.</text>
</comment>
<dbReference type="EMBL" id="CALNXI010001221">
    <property type="protein sequence ID" value="CAH3160728.1"/>
    <property type="molecule type" value="Genomic_DNA"/>
</dbReference>